<dbReference type="InterPro" id="IPR051189">
    <property type="entry name" value="Splicing_assoc_domain"/>
</dbReference>
<feature type="region of interest" description="Disordered" evidence="1">
    <location>
        <begin position="1"/>
        <end position="51"/>
    </location>
</feature>
<dbReference type="OrthoDB" id="21470at2759"/>
<dbReference type="AlphaFoldDB" id="A0A0D2NNI1"/>
<feature type="compositionally biased region" description="Polar residues" evidence="1">
    <location>
        <begin position="257"/>
        <end position="271"/>
    </location>
</feature>
<dbReference type="SUPFAM" id="SSF82708">
    <property type="entry name" value="R3H domain"/>
    <property type="match status" value="1"/>
</dbReference>
<feature type="compositionally biased region" description="Acidic residues" evidence="1">
    <location>
        <begin position="537"/>
        <end position="549"/>
    </location>
</feature>
<proteinExistence type="predicted"/>
<feature type="region of interest" description="Disordered" evidence="1">
    <location>
        <begin position="816"/>
        <end position="845"/>
    </location>
</feature>
<dbReference type="OMA" id="AMSVQMT"/>
<evidence type="ECO:0000313" key="4">
    <source>
        <dbReference type="EMBL" id="KJA18316.1"/>
    </source>
</evidence>
<dbReference type="Pfam" id="PF01424">
    <property type="entry name" value="R3H"/>
    <property type="match status" value="1"/>
</dbReference>
<dbReference type="PANTHER" id="PTHR14195">
    <property type="entry name" value="G PATCH DOMAIN CONTAINING PROTEIN 2"/>
    <property type="match status" value="1"/>
</dbReference>
<dbReference type="SMART" id="SM00443">
    <property type="entry name" value="G_patch"/>
    <property type="match status" value="1"/>
</dbReference>
<feature type="domain" description="R3H" evidence="3">
    <location>
        <begin position="727"/>
        <end position="791"/>
    </location>
</feature>
<dbReference type="InterPro" id="IPR000467">
    <property type="entry name" value="G_patch_dom"/>
</dbReference>
<organism evidence="4 5">
    <name type="scientific">Hypholoma sublateritium (strain FD-334 SS-4)</name>
    <dbReference type="NCBI Taxonomy" id="945553"/>
    <lineage>
        <taxon>Eukaryota</taxon>
        <taxon>Fungi</taxon>
        <taxon>Dikarya</taxon>
        <taxon>Basidiomycota</taxon>
        <taxon>Agaricomycotina</taxon>
        <taxon>Agaricomycetes</taxon>
        <taxon>Agaricomycetidae</taxon>
        <taxon>Agaricales</taxon>
        <taxon>Agaricineae</taxon>
        <taxon>Strophariaceae</taxon>
        <taxon>Hypholoma</taxon>
    </lineage>
</organism>
<dbReference type="InterPro" id="IPR036867">
    <property type="entry name" value="R3H_dom_sf"/>
</dbReference>
<dbReference type="PROSITE" id="PS50174">
    <property type="entry name" value="G_PATCH"/>
    <property type="match status" value="1"/>
</dbReference>
<dbReference type="Pfam" id="PF01585">
    <property type="entry name" value="G-patch"/>
    <property type="match status" value="1"/>
</dbReference>
<dbReference type="STRING" id="945553.A0A0D2NNI1"/>
<feature type="region of interest" description="Disordered" evidence="1">
    <location>
        <begin position="417"/>
        <end position="455"/>
    </location>
</feature>
<feature type="region of interest" description="Disordered" evidence="1">
    <location>
        <begin position="498"/>
        <end position="518"/>
    </location>
</feature>
<evidence type="ECO:0000256" key="1">
    <source>
        <dbReference type="SAM" id="MobiDB-lite"/>
    </source>
</evidence>
<evidence type="ECO:0000259" key="2">
    <source>
        <dbReference type="PROSITE" id="PS50174"/>
    </source>
</evidence>
<feature type="region of interest" description="Disordered" evidence="1">
    <location>
        <begin position="94"/>
        <end position="126"/>
    </location>
</feature>
<feature type="compositionally biased region" description="Basic and acidic residues" evidence="1">
    <location>
        <begin position="369"/>
        <end position="390"/>
    </location>
</feature>
<feature type="region of interest" description="Disordered" evidence="1">
    <location>
        <begin position="532"/>
        <end position="594"/>
    </location>
</feature>
<evidence type="ECO:0008006" key="6">
    <source>
        <dbReference type="Google" id="ProtNLM"/>
    </source>
</evidence>
<feature type="region of interest" description="Disordered" evidence="1">
    <location>
        <begin position="257"/>
        <end position="277"/>
    </location>
</feature>
<name>A0A0D2NNI1_HYPSF</name>
<gene>
    <name evidence="4" type="ORF">HYPSUDRAFT_45327</name>
</gene>
<dbReference type="InterPro" id="IPR001374">
    <property type="entry name" value="R3H_dom"/>
</dbReference>
<evidence type="ECO:0000259" key="3">
    <source>
        <dbReference type="PROSITE" id="PS51061"/>
    </source>
</evidence>
<dbReference type="Gene3D" id="3.30.1370.50">
    <property type="entry name" value="R3H-like domain"/>
    <property type="match status" value="1"/>
</dbReference>
<feature type="region of interest" description="Disordered" evidence="1">
    <location>
        <begin position="363"/>
        <end position="404"/>
    </location>
</feature>
<dbReference type="GO" id="GO:0003676">
    <property type="term" value="F:nucleic acid binding"/>
    <property type="evidence" value="ECO:0007669"/>
    <property type="project" value="UniProtKB-UniRule"/>
</dbReference>
<reference evidence="5" key="1">
    <citation type="submission" date="2014-04" db="EMBL/GenBank/DDBJ databases">
        <title>Evolutionary Origins and Diversification of the Mycorrhizal Mutualists.</title>
        <authorList>
            <consortium name="DOE Joint Genome Institute"/>
            <consortium name="Mycorrhizal Genomics Consortium"/>
            <person name="Kohler A."/>
            <person name="Kuo A."/>
            <person name="Nagy L.G."/>
            <person name="Floudas D."/>
            <person name="Copeland A."/>
            <person name="Barry K.W."/>
            <person name="Cichocki N."/>
            <person name="Veneault-Fourrey C."/>
            <person name="LaButti K."/>
            <person name="Lindquist E.A."/>
            <person name="Lipzen A."/>
            <person name="Lundell T."/>
            <person name="Morin E."/>
            <person name="Murat C."/>
            <person name="Riley R."/>
            <person name="Ohm R."/>
            <person name="Sun H."/>
            <person name="Tunlid A."/>
            <person name="Henrissat B."/>
            <person name="Grigoriev I.V."/>
            <person name="Hibbett D.S."/>
            <person name="Martin F."/>
        </authorList>
    </citation>
    <scope>NUCLEOTIDE SEQUENCE [LARGE SCALE GENOMIC DNA]</scope>
    <source>
        <strain evidence="5">FD-334 SS-4</strain>
    </source>
</reference>
<feature type="compositionally biased region" description="Acidic residues" evidence="1">
    <location>
        <begin position="391"/>
        <end position="404"/>
    </location>
</feature>
<feature type="domain" description="G-patch" evidence="2">
    <location>
        <begin position="850"/>
        <end position="895"/>
    </location>
</feature>
<protein>
    <recommendedName>
        <fullName evidence="6">Protein SQS1</fullName>
    </recommendedName>
</protein>
<dbReference type="PROSITE" id="PS51061">
    <property type="entry name" value="R3H"/>
    <property type="match status" value="1"/>
</dbReference>
<evidence type="ECO:0000313" key="5">
    <source>
        <dbReference type="Proteomes" id="UP000054270"/>
    </source>
</evidence>
<sequence>MPSRGRGRGGYDSPRGRGRGQDFSTPRRGDYGIGASPRGRGRGRGAGYSKPATLSGLLYQERPLLRPIVFVPSVLTKVLFQEEEELIKPGVEEVDDTERSHIPTADQVSRVFSGENAESGSDNEREEIEEVHFDDVGKLFDISAATTTTMIRKSKLGDAAIVSEEQFTGFYVSSTPAAPSTDVDDLAKRMEETLSATEEPQNTPDVEMSTNDLFCVDVQPTPVPAHMALARDLMPSALRDDDDDDIIVYVAPHPRNTSAQQEAIHQESSPASEAPDTSLFTPYVSAAALPAAIASSSKEVPVSPSRQPVPAVSFSFAQKSETPGKPIARLQVPPLSTPRQAKAWRRKRGLASKKGRSIVKPSFGAFGAMREEAEMHRDDPRRSERRRGDSDLEWGDTDDEDVNQADEVEEGVQELLSSWGSKGKGKAKQSPTQGNGKGKARAEDAGEAAELSHGMEVDDDLDMDAMKCFVGGLLGNKAGQHVTMDDLYDAGLMQLEDEEKNNESGHSESDSSEDESVEDVLAAEEAMMISETLKFEEIDDSEDSDDSGDDDKTPKTSFQARLERLREKSRSQKHLDNSMDSAEGMENDSDEDEDDLLHRNMTWAEDDEAVIQAIQDMLDENEDVLNGRDRKKKNAVFHAIRNGLFEDEGFGPAKRRKDKGNDLPPDLQILWDKDRKAKAEYKKARQQARLENAADPMAKKKGGKKGRKAMLAAAQLDPTITVVPNRIIDMVTLVQQIRRFIADVGGPSTISLPPTNKETRKNIHEMAVAFNLTSVSKGKGDSRYTTLSKTTRSGFGVNEEKVAKIVRRSGGMGARGDSFIYEKKGRGTPSTMPRHREGDEVGKAAPKLTQSNVGFRMLALMGWSEGDRIGITGASLDAPLAAIIKTTKLGLGATK</sequence>
<dbReference type="SMART" id="SM00393">
    <property type="entry name" value="R3H"/>
    <property type="match status" value="1"/>
</dbReference>
<accession>A0A0D2NNI1</accession>
<feature type="compositionally biased region" description="Acidic residues" evidence="1">
    <location>
        <begin position="583"/>
        <end position="594"/>
    </location>
</feature>
<dbReference type="Proteomes" id="UP000054270">
    <property type="component" value="Unassembled WGS sequence"/>
</dbReference>
<keyword evidence="5" id="KW-1185">Reference proteome</keyword>
<feature type="compositionally biased region" description="Basic and acidic residues" evidence="1">
    <location>
        <begin position="561"/>
        <end position="577"/>
    </location>
</feature>
<dbReference type="EMBL" id="KN817590">
    <property type="protein sequence ID" value="KJA18316.1"/>
    <property type="molecule type" value="Genomic_DNA"/>
</dbReference>